<reference evidence="5 6" key="1">
    <citation type="submission" date="2024-01" db="EMBL/GenBank/DDBJ databases">
        <authorList>
            <person name="Alioto T."/>
            <person name="Alioto T."/>
            <person name="Gomez Garrido J."/>
        </authorList>
    </citation>
    <scope>NUCLEOTIDE SEQUENCE [LARGE SCALE GENOMIC DNA]</scope>
</reference>
<dbReference type="FunFam" id="3.40.50.300:FF:000366">
    <property type="entry name" value="GTPase, IMAP family member 2"/>
    <property type="match status" value="1"/>
</dbReference>
<dbReference type="EMBL" id="CAWUFR010001527">
    <property type="protein sequence ID" value="CAK6983941.1"/>
    <property type="molecule type" value="Genomic_DNA"/>
</dbReference>
<protein>
    <submittedName>
        <fullName evidence="5">GTPase IMAP family member 7-like isoform X1</fullName>
    </submittedName>
</protein>
<dbReference type="Gene3D" id="3.40.50.300">
    <property type="entry name" value="P-loop containing nucleotide triphosphate hydrolases"/>
    <property type="match status" value="1"/>
</dbReference>
<dbReference type="AlphaFoldDB" id="A0AAV1QMN9"/>
<comment type="caution">
    <text evidence="5">The sequence shown here is derived from an EMBL/GenBank/DDBJ whole genome shotgun (WGS) entry which is preliminary data.</text>
</comment>
<dbReference type="PROSITE" id="PS51720">
    <property type="entry name" value="G_AIG1"/>
    <property type="match status" value="1"/>
</dbReference>
<dbReference type="Proteomes" id="UP001314229">
    <property type="component" value="Unassembled WGS sequence"/>
</dbReference>
<evidence type="ECO:0000256" key="2">
    <source>
        <dbReference type="ARBA" id="ARBA00022741"/>
    </source>
</evidence>
<dbReference type="PANTHER" id="PTHR10903:SF112">
    <property type="entry name" value="SI:CH211-113E8.5"/>
    <property type="match status" value="1"/>
</dbReference>
<dbReference type="SUPFAM" id="SSF52540">
    <property type="entry name" value="P-loop containing nucleoside triphosphate hydrolases"/>
    <property type="match status" value="1"/>
</dbReference>
<organism evidence="5 6">
    <name type="scientific">Scomber scombrus</name>
    <name type="common">Atlantic mackerel</name>
    <name type="synonym">Scomber vernalis</name>
    <dbReference type="NCBI Taxonomy" id="13677"/>
    <lineage>
        <taxon>Eukaryota</taxon>
        <taxon>Metazoa</taxon>
        <taxon>Chordata</taxon>
        <taxon>Craniata</taxon>
        <taxon>Vertebrata</taxon>
        <taxon>Euteleostomi</taxon>
        <taxon>Actinopterygii</taxon>
        <taxon>Neopterygii</taxon>
        <taxon>Teleostei</taxon>
        <taxon>Neoteleostei</taxon>
        <taxon>Acanthomorphata</taxon>
        <taxon>Pelagiaria</taxon>
        <taxon>Scombriformes</taxon>
        <taxon>Scombridae</taxon>
        <taxon>Scomber</taxon>
    </lineage>
</organism>
<feature type="domain" description="AIG1-type G" evidence="4">
    <location>
        <begin position="7"/>
        <end position="206"/>
    </location>
</feature>
<dbReference type="PANTHER" id="PTHR10903">
    <property type="entry name" value="GTPASE, IMAP FAMILY MEMBER-RELATED"/>
    <property type="match status" value="1"/>
</dbReference>
<evidence type="ECO:0000256" key="1">
    <source>
        <dbReference type="ARBA" id="ARBA00008535"/>
    </source>
</evidence>
<dbReference type="InterPro" id="IPR045058">
    <property type="entry name" value="GIMA/IAN/Toc"/>
</dbReference>
<evidence type="ECO:0000259" key="4">
    <source>
        <dbReference type="PROSITE" id="PS51720"/>
    </source>
</evidence>
<dbReference type="GO" id="GO:0005525">
    <property type="term" value="F:GTP binding"/>
    <property type="evidence" value="ECO:0007669"/>
    <property type="project" value="UniProtKB-KW"/>
</dbReference>
<keyword evidence="6" id="KW-1185">Reference proteome</keyword>
<keyword evidence="2" id="KW-0547">Nucleotide-binding</keyword>
<dbReference type="InterPro" id="IPR006703">
    <property type="entry name" value="G_AIG1"/>
</dbReference>
<proteinExistence type="inferred from homology"/>
<dbReference type="CDD" id="cd01852">
    <property type="entry name" value="AIG1"/>
    <property type="match status" value="1"/>
</dbReference>
<sequence length="244" mass="27507">MASIPEGPDLRIVMIGKTGVGKSAAGNTILGENRFISRPSSDAVTETCEKHETRWGNRVISVVDTPGILDTSKSPEYIKDQIVRCVKVSCPGPHVFLLVITVGRFTTEEKNSVEALQELFGPKANQYTMVLFTRGGDLPGMTIQEYVRDNSPDLRRVIQSCGNRFHVFDNRKRDRNQVVQLIRKIGDMVARNRGTYYTDAMYEEVQAAAKKQKVREEDLDHKKLRSISRSMICIVTFLEKLNKA</sequence>
<evidence type="ECO:0000313" key="6">
    <source>
        <dbReference type="Proteomes" id="UP001314229"/>
    </source>
</evidence>
<dbReference type="Pfam" id="PF04548">
    <property type="entry name" value="AIG1"/>
    <property type="match status" value="1"/>
</dbReference>
<evidence type="ECO:0000313" key="5">
    <source>
        <dbReference type="EMBL" id="CAK6983941.1"/>
    </source>
</evidence>
<evidence type="ECO:0000256" key="3">
    <source>
        <dbReference type="ARBA" id="ARBA00023134"/>
    </source>
</evidence>
<keyword evidence="3" id="KW-0342">GTP-binding</keyword>
<accession>A0AAV1QMN9</accession>
<name>A0AAV1QMN9_SCOSC</name>
<gene>
    <name evidence="5" type="ORF">FSCOSCO3_A011316</name>
</gene>
<dbReference type="InterPro" id="IPR027417">
    <property type="entry name" value="P-loop_NTPase"/>
</dbReference>
<comment type="similarity">
    <text evidence="1">Belongs to the TRAFAC class TrmE-Era-EngA-EngB-Septin-like GTPase superfamily. AIG1/Toc34/Toc159-like paraseptin GTPase family. IAN subfamily.</text>
</comment>